<protein>
    <recommendedName>
        <fullName evidence="1">DUF6892 domain-containing protein</fullName>
    </recommendedName>
</protein>
<keyword evidence="3" id="KW-1185">Reference proteome</keyword>
<dbReference type="EMBL" id="JAEDXU010000003">
    <property type="protein sequence ID" value="MBP1046079.1"/>
    <property type="molecule type" value="Genomic_DNA"/>
</dbReference>
<organism evidence="2 3">
    <name type="scientific">Enterococcus larvae</name>
    <dbReference type="NCBI Taxonomy" id="2794352"/>
    <lineage>
        <taxon>Bacteria</taxon>
        <taxon>Bacillati</taxon>
        <taxon>Bacillota</taxon>
        <taxon>Bacilli</taxon>
        <taxon>Lactobacillales</taxon>
        <taxon>Enterococcaceae</taxon>
        <taxon>Enterococcus</taxon>
    </lineage>
</organism>
<sequence>MFADLNFKLIVIDALLEKDPEFLPKLNGLKSTFVDSYEWYSETNPKPIPEILEFLENVILLKNDLDKVEELIFDGGSDIYSFLIPDWDGEDGIFDIASIQGFEQLRNLKRVHHISLCPQQILQPMVKVGIEIC</sequence>
<name>A0ABS4CHI0_9ENTE</name>
<comment type="caution">
    <text evidence="2">The sequence shown here is derived from an EMBL/GenBank/DDBJ whole genome shotgun (WGS) entry which is preliminary data.</text>
</comment>
<evidence type="ECO:0000313" key="3">
    <source>
        <dbReference type="Proteomes" id="UP000673375"/>
    </source>
</evidence>
<dbReference type="Pfam" id="PF21832">
    <property type="entry name" value="DUF6892"/>
    <property type="match status" value="1"/>
</dbReference>
<proteinExistence type="predicted"/>
<gene>
    <name evidence="2" type="ORF">I6N96_07270</name>
</gene>
<dbReference type="Proteomes" id="UP000673375">
    <property type="component" value="Unassembled WGS sequence"/>
</dbReference>
<reference evidence="2 3" key="1">
    <citation type="submission" date="2020-12" db="EMBL/GenBank/DDBJ databases">
        <title>Vagococcus allomyrinae sp. nov. and Enterococcus lavae sp. nov., isolated from the larvae of Allomyrina dichotoma.</title>
        <authorList>
            <person name="Lee S.D."/>
        </authorList>
    </citation>
    <scope>NUCLEOTIDE SEQUENCE [LARGE SCALE GENOMIC DNA]</scope>
    <source>
        <strain evidence="2 3">BWM-S5</strain>
    </source>
</reference>
<evidence type="ECO:0000313" key="2">
    <source>
        <dbReference type="EMBL" id="MBP1046079.1"/>
    </source>
</evidence>
<accession>A0ABS4CHI0</accession>
<dbReference type="RefSeq" id="WP_209556902.1">
    <property type="nucleotide sequence ID" value="NZ_JAEDXU010000003.1"/>
</dbReference>
<evidence type="ECO:0000259" key="1">
    <source>
        <dbReference type="Pfam" id="PF21832"/>
    </source>
</evidence>
<dbReference type="InterPro" id="IPR054187">
    <property type="entry name" value="DUF6892"/>
</dbReference>
<feature type="domain" description="DUF6892" evidence="1">
    <location>
        <begin position="2"/>
        <end position="132"/>
    </location>
</feature>